<proteinExistence type="predicted"/>
<dbReference type="AlphaFoldDB" id="A0A2P2NH22"/>
<protein>
    <submittedName>
        <fullName evidence="2">Uncharacterized protein</fullName>
    </submittedName>
</protein>
<evidence type="ECO:0000256" key="1">
    <source>
        <dbReference type="SAM" id="MobiDB-lite"/>
    </source>
</evidence>
<feature type="region of interest" description="Disordered" evidence="1">
    <location>
        <begin position="16"/>
        <end position="37"/>
    </location>
</feature>
<evidence type="ECO:0000313" key="2">
    <source>
        <dbReference type="EMBL" id="MBX41743.1"/>
    </source>
</evidence>
<name>A0A2P2NH22_RHIMU</name>
<dbReference type="EMBL" id="GGEC01061259">
    <property type="protein sequence ID" value="MBX41743.1"/>
    <property type="molecule type" value="Transcribed_RNA"/>
</dbReference>
<accession>A0A2P2NH22</accession>
<organism evidence="2">
    <name type="scientific">Rhizophora mucronata</name>
    <name type="common">Asiatic mangrove</name>
    <dbReference type="NCBI Taxonomy" id="61149"/>
    <lineage>
        <taxon>Eukaryota</taxon>
        <taxon>Viridiplantae</taxon>
        <taxon>Streptophyta</taxon>
        <taxon>Embryophyta</taxon>
        <taxon>Tracheophyta</taxon>
        <taxon>Spermatophyta</taxon>
        <taxon>Magnoliopsida</taxon>
        <taxon>eudicotyledons</taxon>
        <taxon>Gunneridae</taxon>
        <taxon>Pentapetalae</taxon>
        <taxon>rosids</taxon>
        <taxon>fabids</taxon>
        <taxon>Malpighiales</taxon>
        <taxon>Rhizophoraceae</taxon>
        <taxon>Rhizophora</taxon>
    </lineage>
</organism>
<sequence>MQHKMARQLKYQMRSAYLKGTQGRSCGATPNLGSQEK</sequence>
<reference evidence="2" key="1">
    <citation type="submission" date="2018-02" db="EMBL/GenBank/DDBJ databases">
        <title>Rhizophora mucronata_Transcriptome.</title>
        <authorList>
            <person name="Meera S.P."/>
            <person name="Sreeshan A."/>
            <person name="Augustine A."/>
        </authorList>
    </citation>
    <scope>NUCLEOTIDE SEQUENCE</scope>
    <source>
        <tissue evidence="2">Leaf</tissue>
    </source>
</reference>